<keyword evidence="5" id="KW-0812">Transmembrane</keyword>
<dbReference type="CTD" id="7732"/>
<evidence type="ECO:0000313" key="11">
    <source>
        <dbReference type="RefSeq" id="XP_030066039.1"/>
    </source>
</evidence>
<dbReference type="Pfam" id="PF13445">
    <property type="entry name" value="zf-RING_UBOX"/>
    <property type="match status" value="1"/>
</dbReference>
<evidence type="ECO:0000313" key="13">
    <source>
        <dbReference type="RefSeq" id="XP_030066041.1"/>
    </source>
</evidence>
<dbReference type="InterPro" id="IPR017907">
    <property type="entry name" value="Znf_RING_CS"/>
</dbReference>
<evidence type="ECO:0000259" key="6">
    <source>
        <dbReference type="PROSITE" id="PS50089"/>
    </source>
</evidence>
<dbReference type="GO" id="GO:0008270">
    <property type="term" value="F:zinc ion binding"/>
    <property type="evidence" value="ECO:0007669"/>
    <property type="project" value="UniProtKB-KW"/>
</dbReference>
<dbReference type="RefSeq" id="XP_030066040.1">
    <property type="nucleotide sequence ID" value="XM_030210180.1"/>
</dbReference>
<dbReference type="RefSeq" id="XP_030066037.1">
    <property type="nucleotide sequence ID" value="XM_030210177.1"/>
</dbReference>
<dbReference type="KEGG" id="muo:115474624"/>
<evidence type="ECO:0000313" key="8">
    <source>
        <dbReference type="RefSeq" id="XP_030066036.1"/>
    </source>
</evidence>
<dbReference type="InterPro" id="IPR027370">
    <property type="entry name" value="Znf-RING_euk"/>
</dbReference>
<keyword evidence="5" id="KW-1133">Transmembrane helix</keyword>
<evidence type="ECO:0000313" key="10">
    <source>
        <dbReference type="RefSeq" id="XP_030066038.1"/>
    </source>
</evidence>
<dbReference type="InterPro" id="IPR027417">
    <property type="entry name" value="P-loop_NTPase"/>
</dbReference>
<proteinExistence type="predicted"/>
<sequence>MKAFDRLLESLSEEITCCICLEVFKDPVSIQCGHNFCRVCLEEHWRSGRYQCPECRQIFKGRLMPTDFRLKSLVDKIKQSEMEKKPNLVRVGTLNGHREPLQLVAVDEDGRLEVFEEAIQKCLRREEMKSYPVCLISIAGEQCKGKTFLLNYLLRRLHRMEQDACIQVGIQKVLEWPAQASATGGMWIWSTPFLISQDDEKTAVFLVDMEESSVVVGKGDSRLKLAAFSALLGSYLIFSFPTSLRESDMESLELFFHVANVLEKTFFLKPVQHLDILVQDCGFSTTYGLEGGQQFLRDMMKKLLMCSKYPRTLEVLKYKSRCCLLPSRVGNTQDIAEDLCKMYSSLNCALKYTKKDDDQNKLTLEQLERRIKIFIKILKMGYEFSSPSEMGIAIHNHKVREMFRKNYRDLLKEQDLQSRSFLKIVQLRSETLTNELYCQLLQLLEDSAFHLQGDESQKQHLLQEMLKEAEEEIGGVTNGYACKRRRTLLASVAGILGVAVAAPALSLTAIPFPVAAMVGGMASIVAGSSLGAIIRSQIFDKRKD</sequence>
<keyword evidence="2 4" id="KW-0863">Zinc-finger</keyword>
<dbReference type="InterPro" id="IPR015894">
    <property type="entry name" value="Guanylate-bd_N"/>
</dbReference>
<evidence type="ECO:0000256" key="3">
    <source>
        <dbReference type="ARBA" id="ARBA00022833"/>
    </source>
</evidence>
<dbReference type="RefSeq" id="XP_030066039.1">
    <property type="nucleotide sequence ID" value="XM_030210179.1"/>
</dbReference>
<dbReference type="OrthoDB" id="6270329at2759"/>
<feature type="domain" description="RING-type" evidence="6">
    <location>
        <begin position="17"/>
        <end position="56"/>
    </location>
</feature>
<evidence type="ECO:0000313" key="7">
    <source>
        <dbReference type="Proteomes" id="UP000515156"/>
    </source>
</evidence>
<evidence type="ECO:0000256" key="1">
    <source>
        <dbReference type="ARBA" id="ARBA00022723"/>
    </source>
</evidence>
<dbReference type="SMART" id="SM00184">
    <property type="entry name" value="RING"/>
    <property type="match status" value="1"/>
</dbReference>
<feature type="transmembrane region" description="Helical" evidence="5">
    <location>
        <begin position="488"/>
        <end position="506"/>
    </location>
</feature>
<evidence type="ECO:0000256" key="4">
    <source>
        <dbReference type="PROSITE-ProRule" id="PRU00175"/>
    </source>
</evidence>
<dbReference type="AlphaFoldDB" id="A0A6P7YM00"/>
<dbReference type="Gene3D" id="3.30.40.10">
    <property type="entry name" value="Zinc/RING finger domain, C3HC4 (zinc finger)"/>
    <property type="match status" value="1"/>
</dbReference>
<name>A0A6P7YM00_9AMPH</name>
<keyword evidence="7" id="KW-1185">Reference proteome</keyword>
<dbReference type="Gene3D" id="3.40.50.300">
    <property type="entry name" value="P-loop containing nucleotide triphosphate hydrolases"/>
    <property type="match status" value="1"/>
</dbReference>
<accession>A0A6P7YM00</accession>
<feature type="transmembrane region" description="Helical" evidence="5">
    <location>
        <begin position="512"/>
        <end position="534"/>
    </location>
</feature>
<keyword evidence="3" id="KW-0862">Zinc</keyword>
<protein>
    <submittedName>
        <fullName evidence="8 9">RING finger protein 112 isoform X1</fullName>
    </submittedName>
</protein>
<keyword evidence="5" id="KW-0472">Membrane</keyword>
<dbReference type="SUPFAM" id="SSF57850">
    <property type="entry name" value="RING/U-box"/>
    <property type="match status" value="1"/>
</dbReference>
<dbReference type="Pfam" id="PF02263">
    <property type="entry name" value="GBP"/>
    <property type="match status" value="1"/>
</dbReference>
<reference evidence="8 9" key="1">
    <citation type="submission" date="2025-04" db="UniProtKB">
        <authorList>
            <consortium name="RefSeq"/>
        </authorList>
    </citation>
    <scope>IDENTIFICATION</scope>
</reference>
<dbReference type="GO" id="GO:0005525">
    <property type="term" value="F:GTP binding"/>
    <property type="evidence" value="ECO:0007669"/>
    <property type="project" value="InterPro"/>
</dbReference>
<dbReference type="Proteomes" id="UP000515156">
    <property type="component" value="Chromosome 7"/>
</dbReference>
<evidence type="ECO:0000256" key="5">
    <source>
        <dbReference type="SAM" id="Phobius"/>
    </source>
</evidence>
<evidence type="ECO:0000256" key="2">
    <source>
        <dbReference type="ARBA" id="ARBA00022771"/>
    </source>
</evidence>
<gene>
    <name evidence="8 9 10 11 12 13" type="primary">RNF112</name>
</gene>
<organism evidence="7 10">
    <name type="scientific">Microcaecilia unicolor</name>
    <dbReference type="NCBI Taxonomy" id="1415580"/>
    <lineage>
        <taxon>Eukaryota</taxon>
        <taxon>Metazoa</taxon>
        <taxon>Chordata</taxon>
        <taxon>Craniata</taxon>
        <taxon>Vertebrata</taxon>
        <taxon>Euteleostomi</taxon>
        <taxon>Amphibia</taxon>
        <taxon>Gymnophiona</taxon>
        <taxon>Siphonopidae</taxon>
        <taxon>Microcaecilia</taxon>
    </lineage>
</organism>
<dbReference type="PROSITE" id="PS00518">
    <property type="entry name" value="ZF_RING_1"/>
    <property type="match status" value="1"/>
</dbReference>
<dbReference type="PROSITE" id="PS50089">
    <property type="entry name" value="ZF_RING_2"/>
    <property type="match status" value="1"/>
</dbReference>
<dbReference type="InterPro" id="IPR001841">
    <property type="entry name" value="Znf_RING"/>
</dbReference>
<dbReference type="RefSeq" id="XP_030066036.1">
    <property type="nucleotide sequence ID" value="XM_030210176.1"/>
</dbReference>
<evidence type="ECO:0000313" key="9">
    <source>
        <dbReference type="RefSeq" id="XP_030066037.1"/>
    </source>
</evidence>
<dbReference type="GeneID" id="115474624"/>
<dbReference type="PANTHER" id="PTHR10751">
    <property type="entry name" value="GUANYLATE BINDING PROTEIN"/>
    <property type="match status" value="1"/>
</dbReference>
<dbReference type="RefSeq" id="XP_030066038.1">
    <property type="nucleotide sequence ID" value="XM_030210178.1"/>
</dbReference>
<evidence type="ECO:0000313" key="12">
    <source>
        <dbReference type="RefSeq" id="XP_030066040.1"/>
    </source>
</evidence>
<keyword evidence="1" id="KW-0479">Metal-binding</keyword>
<dbReference type="SUPFAM" id="SSF52540">
    <property type="entry name" value="P-loop containing nucleoside triphosphate hydrolases"/>
    <property type="match status" value="1"/>
</dbReference>
<dbReference type="InterPro" id="IPR013083">
    <property type="entry name" value="Znf_RING/FYVE/PHD"/>
</dbReference>
<dbReference type="RefSeq" id="XP_030066041.1">
    <property type="nucleotide sequence ID" value="XM_030210181.1"/>
</dbReference>
<dbReference type="GO" id="GO:0003924">
    <property type="term" value="F:GTPase activity"/>
    <property type="evidence" value="ECO:0007669"/>
    <property type="project" value="InterPro"/>
</dbReference>